<feature type="transmembrane region" description="Helical" evidence="1">
    <location>
        <begin position="6"/>
        <end position="24"/>
    </location>
</feature>
<feature type="transmembrane region" description="Helical" evidence="1">
    <location>
        <begin position="189"/>
        <end position="207"/>
    </location>
</feature>
<feature type="transmembrane region" description="Helical" evidence="1">
    <location>
        <begin position="31"/>
        <end position="53"/>
    </location>
</feature>
<evidence type="ECO:0000313" key="2">
    <source>
        <dbReference type="EMBL" id="MUM78050.1"/>
    </source>
</evidence>
<dbReference type="AlphaFoldDB" id="A0A7K1KQ11"/>
<feature type="transmembrane region" description="Helical" evidence="1">
    <location>
        <begin position="255"/>
        <end position="277"/>
    </location>
</feature>
<accession>A0A7K1KQ11</accession>
<protein>
    <submittedName>
        <fullName evidence="2">DUF401 family protein</fullName>
    </submittedName>
</protein>
<feature type="transmembrane region" description="Helical" evidence="1">
    <location>
        <begin position="368"/>
        <end position="389"/>
    </location>
</feature>
<keyword evidence="1" id="KW-0812">Transmembrane</keyword>
<dbReference type="PANTHER" id="PTHR39556">
    <property type="entry name" value="PROTEIN, PUTATIVE-RELATED"/>
    <property type="match status" value="1"/>
</dbReference>
<keyword evidence="1" id="KW-1133">Transmembrane helix</keyword>
<feature type="transmembrane region" description="Helical" evidence="1">
    <location>
        <begin position="318"/>
        <end position="336"/>
    </location>
</feature>
<dbReference type="InterPro" id="IPR007294">
    <property type="entry name" value="DUF401"/>
</dbReference>
<evidence type="ECO:0000256" key="1">
    <source>
        <dbReference type="SAM" id="Phobius"/>
    </source>
</evidence>
<organism evidence="2 3">
    <name type="scientific">Pseudodesulfovibrio alkaliphilus</name>
    <dbReference type="NCBI Taxonomy" id="2661613"/>
    <lineage>
        <taxon>Bacteria</taxon>
        <taxon>Pseudomonadati</taxon>
        <taxon>Thermodesulfobacteriota</taxon>
        <taxon>Desulfovibrionia</taxon>
        <taxon>Desulfovibrionales</taxon>
        <taxon>Desulfovibrionaceae</taxon>
    </lineage>
</organism>
<feature type="transmembrane region" description="Helical" evidence="1">
    <location>
        <begin position="227"/>
        <end position="248"/>
    </location>
</feature>
<sequence length="432" mass="45845">MESLLLKLAPFLKILFAFAIMLAGMRLKVGLGLSILTGGIILGLTFGMAPMPIALTGAAALGQKSFLFLAAIVGLILVLSDAMERSGQSARLMEALSGYLTSPRLRLVFFPALIGLLPMPGGAVFSAPMIKTVSESMSITNSDRAVLNYWFRHIWELCWPLYPGIILTVALADITLIELISKTWPGTPVMLLTGWFFFLRPGVLGAGDIAVAVPQAGPGKRAALRQGLPLLIAICGAIGLESAIAALTPNIAFEWGVLAALAAAVTCVMVQNTQLGLPFLKQVLAKKSLWSMLFVIVAVFIFKDIMQVCGVVEEMSRAAGGGAALIASATFLPFLVGMVAGINVAFVGATFPLLLGVLNTLGMQDQTIPYLVLASFCGFTGVMISPIHICFVLTCQYFNCDLAGTWRKVVWPSIAFLLSGGGVFWVLLTLSV</sequence>
<reference evidence="2 3" key="1">
    <citation type="submission" date="2019-11" db="EMBL/GenBank/DDBJ databases">
        <title>Pseudodesulfovibrio alkaliphilus, sp. nov., an alkaliphilic sulfate-reducing bacteria from mud volcano of Taman peninsula, Russia.</title>
        <authorList>
            <person name="Frolova A."/>
            <person name="Merkel A.Y."/>
            <person name="Slobodkin A.I."/>
        </authorList>
    </citation>
    <scope>NUCLEOTIDE SEQUENCE [LARGE SCALE GENOMIC DNA]</scope>
    <source>
        <strain evidence="2 3">F-1</strain>
    </source>
</reference>
<dbReference type="PANTHER" id="PTHR39556:SF1">
    <property type="entry name" value="PROTEIN, PUTATIVE-RELATED"/>
    <property type="match status" value="1"/>
</dbReference>
<feature type="transmembrane region" description="Helical" evidence="1">
    <location>
        <begin position="65"/>
        <end position="84"/>
    </location>
</feature>
<feature type="transmembrane region" description="Helical" evidence="1">
    <location>
        <begin position="105"/>
        <end position="127"/>
    </location>
</feature>
<feature type="transmembrane region" description="Helical" evidence="1">
    <location>
        <begin position="289"/>
        <end position="306"/>
    </location>
</feature>
<feature type="transmembrane region" description="Helical" evidence="1">
    <location>
        <begin position="409"/>
        <end position="430"/>
    </location>
</feature>
<gene>
    <name evidence="2" type="ORF">GKC30_10425</name>
</gene>
<dbReference type="RefSeq" id="WP_155934665.1">
    <property type="nucleotide sequence ID" value="NZ_WODC01000006.1"/>
</dbReference>
<name>A0A7K1KQ11_9BACT</name>
<comment type="caution">
    <text evidence="2">The sequence shown here is derived from an EMBL/GenBank/DDBJ whole genome shotgun (WGS) entry which is preliminary data.</text>
</comment>
<proteinExistence type="predicted"/>
<dbReference type="EMBL" id="WODC01000006">
    <property type="protein sequence ID" value="MUM78050.1"/>
    <property type="molecule type" value="Genomic_DNA"/>
</dbReference>
<keyword evidence="1" id="KW-0472">Membrane</keyword>
<dbReference type="Proteomes" id="UP000461162">
    <property type="component" value="Unassembled WGS sequence"/>
</dbReference>
<feature type="transmembrane region" description="Helical" evidence="1">
    <location>
        <begin position="159"/>
        <end position="177"/>
    </location>
</feature>
<keyword evidence="3" id="KW-1185">Reference proteome</keyword>
<evidence type="ECO:0000313" key="3">
    <source>
        <dbReference type="Proteomes" id="UP000461162"/>
    </source>
</evidence>
<dbReference type="Pfam" id="PF04165">
    <property type="entry name" value="DUF401"/>
    <property type="match status" value="2"/>
</dbReference>